<dbReference type="PANTHER" id="PTHR24178">
    <property type="entry name" value="MOLTING PROTEIN MLT-4"/>
    <property type="match status" value="1"/>
</dbReference>
<proteinExistence type="predicted"/>
<dbReference type="Pfam" id="PF00023">
    <property type="entry name" value="Ank"/>
    <property type="match status" value="2"/>
</dbReference>
<dbReference type="SMART" id="SM00248">
    <property type="entry name" value="ANK"/>
    <property type="match status" value="9"/>
</dbReference>
<feature type="repeat" description="ANK" evidence="3">
    <location>
        <begin position="501"/>
        <end position="533"/>
    </location>
</feature>
<organism evidence="6 7">
    <name type="scientific">Phytophthora fragariae</name>
    <dbReference type="NCBI Taxonomy" id="53985"/>
    <lineage>
        <taxon>Eukaryota</taxon>
        <taxon>Sar</taxon>
        <taxon>Stramenopiles</taxon>
        <taxon>Oomycota</taxon>
        <taxon>Peronosporomycetes</taxon>
        <taxon>Peronosporales</taxon>
        <taxon>Peronosporaceae</taxon>
        <taxon>Phytophthora</taxon>
    </lineage>
</organism>
<dbReference type="EMBL" id="QXGE01000260">
    <property type="protein sequence ID" value="KAE9318176.1"/>
    <property type="molecule type" value="Genomic_DNA"/>
</dbReference>
<sequence>MAADGSMPSPSPPSSPRSGWRGADAYLQWSNSYYTWRVACTSVLSLGSLLLLCSTSEQGVVLSIWIGLQALNVSLGLAALPFVSLYRVRVHSAEDSTGTGPSTATTSEQLLGSSFSLSRSAFDAPGVTLERTLALAVFEAIVVVQTVSLTWIVVLMLGVYWAFGDLTEDGVWAIWTDPTSYVTLLAILTIALHAQQFDRLRAHQQLQLGAGLEEDELMAVAPTALAAVNGAAAGDAGTVDTADKNTAAPSGVDTPILQSNHVDSYLTLNQELHPWATTQNSVRTVEKQLRGALYDAAASGNCAAVEKLLERAQHVLGSKMQLDMLFNRMYTTPTLVCWMFSHRTLNPLHVACRAGDVRVVTVLLEAGLNPNFLDKISGATLNLELLYELCQLRVKKVTHILGAPLHVAALHGHTQVIDLLAKFGANLDTLARSSFFSRSMRVTPIFLADSADVVECLIRHRANILLVPGGGNAASTTVLQRAQLSGRRELATVLEEWGADVALTPLHEAAAAGNLAAVQHLLSWGISPDILGEFQRGVNNRTPLHWAAVMGRHRVISELVKRGADVNAKDSHGRTPLHWAARHNYAGAVEELLAVDADYLQLDHDGMTPLAFAVDGGLLRGDCVELFVRFGAYVNALVPNEVEETPLHIALRLGYKDTALALLVEGKADLYELNGDGRRAVECCASAELQYAVKVAGSCVDVVLSFDPVFRAFAERVRAGIEQNFMTVYMRNQAEDTVGRNGGGASEISLEVMKNASAIVCMLSEGYAQSVLCMDELAFAKQHEVPVVPISLICPWALLIHGMGWSDARFDHVAEQWTLIFAASCLSEDSETSTTKVGVQDVRLRIHSKTLNGVFHFVRFESNKTREAIEFIASNGINQSLRILPCTGGGAHKYGRAFNEMAGIELEKYDEIECTILGLHLLLTTLSDEVYTFEVVDFNSLAASRVKIIQTDVNEDVYPYLLVSIGSGVSVLYVKGPGDYERSVLHAGRLGADRFNQSAGQILMRERTRSATMSAAKGKKKDHEDMLARLVRDLESKKTLCRVKDYAGVSLEQLNQHVQKLGPLVHPTLGEQPGFFVDEGRFIPFRTVVFGRCVIAPHICKALLNWAGWSGHGGRVTDAGDYVLDGTTLRVPDVAYVPRDEARQLTEAQQWTRGGEPFAPTFVVEIDTLTGPDSKLDALDDKMRLEYFPHGVQLGWLIDPKNKIMNPDRHRKKKLISCVVYDCERMVNMLLMLNRTVLKVLKELSLELDVEQTIDDGKKVSRLKNVIKVNKEDIKGPSRKLQLSLAKTNNAWLDGVGAAAVTLDKAAVSAVPVLFDGLGNRHEFVKMDATLWIKKPKLFGANFQPGEDHVLVVAAKGGKRHRSNEWFPESSHPLKKRRVGEERRFFDTKDFPPLLAHLKVESKTIVEREAYVVIFA</sequence>
<dbReference type="Gene3D" id="3.90.1570.10">
    <property type="entry name" value="tt1808, chain A"/>
    <property type="match status" value="1"/>
</dbReference>
<feature type="repeat" description="ANK" evidence="3">
    <location>
        <begin position="404"/>
        <end position="432"/>
    </location>
</feature>
<dbReference type="PANTHER" id="PTHR24178:SF41">
    <property type="entry name" value="ANKYRIN-2 ISOFORM X1"/>
    <property type="match status" value="1"/>
</dbReference>
<evidence type="ECO:0000313" key="6">
    <source>
        <dbReference type="EMBL" id="KAE9318176.1"/>
    </source>
</evidence>
<dbReference type="CDD" id="cd06260">
    <property type="entry name" value="DUF820-like"/>
    <property type="match status" value="1"/>
</dbReference>
<feature type="repeat" description="ANK" evidence="3">
    <location>
        <begin position="539"/>
        <end position="571"/>
    </location>
</feature>
<dbReference type="PROSITE" id="PS50297">
    <property type="entry name" value="ANK_REP_REGION"/>
    <property type="match status" value="5"/>
</dbReference>
<feature type="repeat" description="ANK" evidence="3">
    <location>
        <begin position="572"/>
        <end position="604"/>
    </location>
</feature>
<gene>
    <name evidence="6" type="ORF">PF001_g6500</name>
</gene>
<dbReference type="InterPro" id="IPR035897">
    <property type="entry name" value="Toll_tir_struct_dom_sf"/>
</dbReference>
<protein>
    <recommendedName>
        <fullName evidence="5">Putative restriction endonuclease domain-containing protein</fullName>
    </recommendedName>
</protein>
<feature type="transmembrane region" description="Helical" evidence="4">
    <location>
        <begin position="60"/>
        <end position="83"/>
    </location>
</feature>
<dbReference type="PROSITE" id="PS50088">
    <property type="entry name" value="ANK_REPEAT"/>
    <property type="match status" value="6"/>
</dbReference>
<feature type="transmembrane region" description="Helical" evidence="4">
    <location>
        <begin position="170"/>
        <end position="192"/>
    </location>
</feature>
<keyword evidence="4" id="KW-0472">Membrane</keyword>
<dbReference type="SUPFAM" id="SSF52980">
    <property type="entry name" value="Restriction endonuclease-like"/>
    <property type="match status" value="1"/>
</dbReference>
<evidence type="ECO:0000259" key="5">
    <source>
        <dbReference type="Pfam" id="PF05685"/>
    </source>
</evidence>
<evidence type="ECO:0000256" key="2">
    <source>
        <dbReference type="ARBA" id="ARBA00023043"/>
    </source>
</evidence>
<evidence type="ECO:0000256" key="1">
    <source>
        <dbReference type="ARBA" id="ARBA00022737"/>
    </source>
</evidence>
<name>A0A6A4E1S4_9STRA</name>
<evidence type="ECO:0000256" key="3">
    <source>
        <dbReference type="PROSITE-ProRule" id="PRU00023"/>
    </source>
</evidence>
<keyword evidence="2 3" id="KW-0040">ANK repeat</keyword>
<dbReference type="GO" id="GO:0005524">
    <property type="term" value="F:ATP binding"/>
    <property type="evidence" value="ECO:0007669"/>
    <property type="project" value="InterPro"/>
</dbReference>
<dbReference type="GO" id="GO:0015937">
    <property type="term" value="P:coenzyme A biosynthetic process"/>
    <property type="evidence" value="ECO:0007669"/>
    <property type="project" value="InterPro"/>
</dbReference>
<feature type="repeat" description="ANK" evidence="3">
    <location>
        <begin position="642"/>
        <end position="675"/>
    </location>
</feature>
<dbReference type="GO" id="GO:0006281">
    <property type="term" value="P:DNA repair"/>
    <property type="evidence" value="ECO:0007669"/>
    <property type="project" value="UniProtKB-ARBA"/>
</dbReference>
<dbReference type="InterPro" id="IPR002110">
    <property type="entry name" value="Ankyrin_rpt"/>
</dbReference>
<feature type="domain" description="Putative restriction endonuclease" evidence="5">
    <location>
        <begin position="1099"/>
        <end position="1203"/>
    </location>
</feature>
<feature type="transmembrane region" description="Helical" evidence="4">
    <location>
        <begin position="133"/>
        <end position="163"/>
    </location>
</feature>
<dbReference type="Pfam" id="PF03630">
    <property type="entry name" value="Fumble"/>
    <property type="match status" value="1"/>
</dbReference>
<dbReference type="Gene3D" id="1.25.40.20">
    <property type="entry name" value="Ankyrin repeat-containing domain"/>
    <property type="match status" value="3"/>
</dbReference>
<feature type="repeat" description="ANK" evidence="3">
    <location>
        <begin position="343"/>
        <end position="375"/>
    </location>
</feature>
<dbReference type="SUPFAM" id="SSF53067">
    <property type="entry name" value="Actin-like ATPase domain"/>
    <property type="match status" value="1"/>
</dbReference>
<comment type="caution">
    <text evidence="6">The sequence shown here is derived from an EMBL/GenBank/DDBJ whole genome shotgun (WGS) entry which is preliminary data.</text>
</comment>
<keyword evidence="1" id="KW-0677">Repeat</keyword>
<evidence type="ECO:0000256" key="4">
    <source>
        <dbReference type="SAM" id="Phobius"/>
    </source>
</evidence>
<dbReference type="InterPro" id="IPR011335">
    <property type="entry name" value="Restrct_endonuc-II-like"/>
</dbReference>
<evidence type="ECO:0000313" key="7">
    <source>
        <dbReference type="Proteomes" id="UP000437068"/>
    </source>
</evidence>
<dbReference type="InterPro" id="IPR004567">
    <property type="entry name" value="Type_II_PanK"/>
</dbReference>
<reference evidence="6 7" key="1">
    <citation type="submission" date="2018-08" db="EMBL/GenBank/DDBJ databases">
        <title>Genomic investigation of the strawberry pathogen Phytophthora fragariae indicates pathogenicity is determined by transcriptional variation in three key races.</title>
        <authorList>
            <person name="Adams T.M."/>
            <person name="Armitage A.D."/>
            <person name="Sobczyk M.K."/>
            <person name="Bates H.J."/>
            <person name="Dunwell J.M."/>
            <person name="Nellist C.F."/>
            <person name="Harrison R.J."/>
        </authorList>
    </citation>
    <scope>NUCLEOTIDE SEQUENCE [LARGE SCALE GENOMIC DNA]</scope>
    <source>
        <strain evidence="6 7">A4</strain>
    </source>
</reference>
<dbReference type="InterPro" id="IPR012296">
    <property type="entry name" value="Nuclease_put_TT1808"/>
</dbReference>
<dbReference type="Pfam" id="PF12796">
    <property type="entry name" value="Ank_2"/>
    <property type="match status" value="1"/>
</dbReference>
<dbReference type="Gene3D" id="3.30.420.40">
    <property type="match status" value="1"/>
</dbReference>
<accession>A0A6A4E1S4</accession>
<dbReference type="Proteomes" id="UP000437068">
    <property type="component" value="Unassembled WGS sequence"/>
</dbReference>
<dbReference type="Pfam" id="PF05685">
    <property type="entry name" value="Uma2"/>
    <property type="match status" value="1"/>
</dbReference>
<dbReference type="SUPFAM" id="SSF48403">
    <property type="entry name" value="Ankyrin repeat"/>
    <property type="match status" value="2"/>
</dbReference>
<dbReference type="SUPFAM" id="SSF52200">
    <property type="entry name" value="Toll/Interleukin receptor TIR domain"/>
    <property type="match status" value="1"/>
</dbReference>
<keyword evidence="4" id="KW-0812">Transmembrane</keyword>
<dbReference type="Gene3D" id="3.30.420.510">
    <property type="match status" value="1"/>
</dbReference>
<dbReference type="InterPro" id="IPR043129">
    <property type="entry name" value="ATPase_NBD"/>
</dbReference>
<feature type="transmembrane region" description="Helical" evidence="4">
    <location>
        <begin position="34"/>
        <end position="53"/>
    </location>
</feature>
<keyword evidence="4" id="KW-1133">Transmembrane helix</keyword>
<dbReference type="InterPro" id="IPR008538">
    <property type="entry name" value="Uma2"/>
</dbReference>
<dbReference type="InterPro" id="IPR036770">
    <property type="entry name" value="Ankyrin_rpt-contain_sf"/>
</dbReference>